<sequence>MNTEQQAQQFYEESVKCTSLVCGDVPSLLGAAYEQEFGRFPIQREASEPVLDDIPRMQKLGTDISALQLRDPRARSFLTQAARILATNGAEVLSMNIPLDPGQELPNMLHTLIHGTLWAVLMQACTDPDVEGHDPKSQGRESPPVMPDMAIWFLCKKTMFAARVARKDGRLTRTVDVGGALAFCLCYSGRLFCNGIPCCTTDPDAADHIYKRVHVPPVLYHWTTGREAIALTAQGLYGWGENRMGSLGVGEHTNVPPTRLTFPSHPAIAQLLRSPAACALGLFMGDGATIIATPVGVMAAGSNIGGRLGVGTDARSVPWFQHVPLPAGFTPTSAVISPTRTILKGGTDSLVAGDNRGNQLMLGESVVSATTFAQPSFPVDQIWAMSGYTVILSGHTLFCTGTKTRHMSVGRVVSGGPGLPAQLNLPHPVKAAVFISKFNVDIWVLVRADGHGSYGLFKSKGGEKGRWSVPLWIGEWSVEGEVSAVRVKFGVYWIRTEAGWHEIGSHCLDGSFPRWSNVKPQVFTDVTVQVMGLRPKERSEQEMQAIFKRSAQFGLTPVESAAQQSQ</sequence>
<dbReference type="SUPFAM" id="SSF50985">
    <property type="entry name" value="RCC1/BLIP-II"/>
    <property type="match status" value="1"/>
</dbReference>
<evidence type="ECO:0000313" key="1">
    <source>
        <dbReference type="EMBL" id="KAG9392889.1"/>
    </source>
</evidence>
<protein>
    <submittedName>
        <fullName evidence="1">Uncharacterized protein</fullName>
    </submittedName>
</protein>
<comment type="caution">
    <text evidence="1">The sequence shown here is derived from an EMBL/GenBank/DDBJ whole genome shotgun (WGS) entry which is preliminary data.</text>
</comment>
<reference evidence="1" key="1">
    <citation type="submission" date="2021-05" db="EMBL/GenBank/DDBJ databases">
        <title>A free-living protist that lacks canonical eukaryotic 1 DNA replication and segregation systems.</title>
        <authorList>
            <person name="Salas-Leiva D.E."/>
            <person name="Tromer E.C."/>
            <person name="Curtis B.A."/>
            <person name="Jerlstrom-Hultqvist J."/>
            <person name="Kolisko M."/>
            <person name="Yi Z."/>
            <person name="Salas-Leiva J.S."/>
            <person name="Gallot-Lavallee L."/>
            <person name="Kops G.J.P.L."/>
            <person name="Archibald J.M."/>
            <person name="Simpson A.G.B."/>
            <person name="Roger A.J."/>
        </authorList>
    </citation>
    <scope>NUCLEOTIDE SEQUENCE</scope>
    <source>
        <strain evidence="1">BICM</strain>
    </source>
</reference>
<name>A0A8J6DYY5_9EUKA</name>
<keyword evidence="2" id="KW-1185">Reference proteome</keyword>
<organism evidence="1 2">
    <name type="scientific">Carpediemonas membranifera</name>
    <dbReference type="NCBI Taxonomy" id="201153"/>
    <lineage>
        <taxon>Eukaryota</taxon>
        <taxon>Metamonada</taxon>
        <taxon>Carpediemonas-like organisms</taxon>
        <taxon>Carpediemonas</taxon>
    </lineage>
</organism>
<dbReference type="EMBL" id="JAHDYR010000030">
    <property type="protein sequence ID" value="KAG9392889.1"/>
    <property type="molecule type" value="Genomic_DNA"/>
</dbReference>
<accession>A0A8J6DYY5</accession>
<dbReference type="Proteomes" id="UP000717585">
    <property type="component" value="Unassembled WGS sequence"/>
</dbReference>
<dbReference type="AlphaFoldDB" id="A0A8J6DYY5"/>
<proteinExistence type="predicted"/>
<dbReference type="InterPro" id="IPR009091">
    <property type="entry name" value="RCC1/BLIP-II"/>
</dbReference>
<gene>
    <name evidence="1" type="ORF">J8273_5701</name>
</gene>
<evidence type="ECO:0000313" key="2">
    <source>
        <dbReference type="Proteomes" id="UP000717585"/>
    </source>
</evidence>
<dbReference type="Gene3D" id="2.130.10.30">
    <property type="entry name" value="Regulator of chromosome condensation 1/beta-lactamase-inhibitor protein II"/>
    <property type="match status" value="1"/>
</dbReference>